<feature type="region of interest" description="Disordered" evidence="1">
    <location>
        <begin position="90"/>
        <end position="122"/>
    </location>
</feature>
<keyword evidence="2" id="KW-0732">Signal</keyword>
<evidence type="ECO:0000313" key="3">
    <source>
        <dbReference type="EMBL" id="GGH96188.1"/>
    </source>
</evidence>
<evidence type="ECO:0000256" key="1">
    <source>
        <dbReference type="SAM" id="MobiDB-lite"/>
    </source>
</evidence>
<accession>A0A8J3EQP1</accession>
<gene>
    <name evidence="4" type="ORF">FF098_007210</name>
    <name evidence="3" type="ORF">GCM10011355_14500</name>
</gene>
<comment type="caution">
    <text evidence="3">The sequence shown here is derived from an EMBL/GenBank/DDBJ whole genome shotgun (WGS) entry which is preliminary data.</text>
</comment>
<evidence type="ECO:0000313" key="4">
    <source>
        <dbReference type="EMBL" id="NHK27685.1"/>
    </source>
</evidence>
<reference evidence="3" key="3">
    <citation type="submission" date="2020-09" db="EMBL/GenBank/DDBJ databases">
        <authorList>
            <person name="Sun Q."/>
            <person name="Zhou Y."/>
        </authorList>
    </citation>
    <scope>NUCLEOTIDE SEQUENCE</scope>
    <source>
        <strain evidence="3">CGMCC 1.14984</strain>
    </source>
</reference>
<keyword evidence="6" id="KW-1185">Reference proteome</keyword>
<evidence type="ECO:0000256" key="2">
    <source>
        <dbReference type="SAM" id="SignalP"/>
    </source>
</evidence>
<dbReference type="Proteomes" id="UP000621856">
    <property type="component" value="Unassembled WGS sequence"/>
</dbReference>
<proteinExistence type="predicted"/>
<sequence length="156" mass="17377">MILRRPLFLGLVIGFVSVFSFSGSVNAQESQSVAQSVALPVGKVEQMWPSLDASQRSMVDLLAADFFQNDLSEAQRERIFSARADQYREAAGEDRDAYRAERRREWQARKGPDAQTGTSYDLLTDEQKAPFRRYAIDQLDLGMPTVSPGAAGRNSV</sequence>
<feature type="signal peptide" evidence="2">
    <location>
        <begin position="1"/>
        <end position="27"/>
    </location>
</feature>
<feature type="compositionally biased region" description="Basic and acidic residues" evidence="1">
    <location>
        <begin position="90"/>
        <end position="112"/>
    </location>
</feature>
<dbReference type="Proteomes" id="UP000818603">
    <property type="component" value="Unassembled WGS sequence"/>
</dbReference>
<evidence type="ECO:0000313" key="6">
    <source>
        <dbReference type="Proteomes" id="UP000818603"/>
    </source>
</evidence>
<dbReference type="EMBL" id="VCJR02000001">
    <property type="protein sequence ID" value="NHK27685.1"/>
    <property type="molecule type" value="Genomic_DNA"/>
</dbReference>
<name>A0A8J3EQP1_9PROT</name>
<reference evidence="3" key="1">
    <citation type="journal article" date="2014" name="Int. J. Syst. Evol. Microbiol.">
        <title>Complete genome sequence of Corynebacterium casei LMG S-19264T (=DSM 44701T), isolated from a smear-ripened cheese.</title>
        <authorList>
            <consortium name="US DOE Joint Genome Institute (JGI-PGF)"/>
            <person name="Walter F."/>
            <person name="Albersmeier A."/>
            <person name="Kalinowski J."/>
            <person name="Ruckert C."/>
        </authorList>
    </citation>
    <scope>NUCLEOTIDE SEQUENCE</scope>
    <source>
        <strain evidence="3">CGMCC 1.14984</strain>
    </source>
</reference>
<reference evidence="4 6" key="2">
    <citation type="submission" date="2020-02" db="EMBL/GenBank/DDBJ databases">
        <title>Genome sequence of Parvularcula flava strain NH6-79.</title>
        <authorList>
            <person name="Abdul Karim M.H."/>
            <person name="Lam M.Q."/>
            <person name="Chen S.J."/>
            <person name="Yahya A."/>
            <person name="Shahir S."/>
            <person name="Shamsir M.S."/>
            <person name="Chong C.S."/>
        </authorList>
    </citation>
    <scope>NUCLEOTIDE SEQUENCE [LARGE SCALE GENOMIC DNA]</scope>
    <source>
        <strain evidence="4 6">NH6-79</strain>
    </source>
</reference>
<organism evidence="3 5">
    <name type="scientific">Aquisalinus luteolus</name>
    <dbReference type="NCBI Taxonomy" id="1566827"/>
    <lineage>
        <taxon>Bacteria</taxon>
        <taxon>Pseudomonadati</taxon>
        <taxon>Pseudomonadota</taxon>
        <taxon>Alphaproteobacteria</taxon>
        <taxon>Parvularculales</taxon>
        <taxon>Parvularculaceae</taxon>
        <taxon>Aquisalinus</taxon>
    </lineage>
</organism>
<protein>
    <submittedName>
        <fullName evidence="3">Uncharacterized protein</fullName>
    </submittedName>
</protein>
<dbReference type="EMBL" id="BMGZ01000001">
    <property type="protein sequence ID" value="GGH96188.1"/>
    <property type="molecule type" value="Genomic_DNA"/>
</dbReference>
<dbReference type="AlphaFoldDB" id="A0A8J3EQP1"/>
<dbReference type="RefSeq" id="WP_155138844.1">
    <property type="nucleotide sequence ID" value="NZ_BMGZ01000001.1"/>
</dbReference>
<feature type="chain" id="PRO_5035205850" evidence="2">
    <location>
        <begin position="28"/>
        <end position="156"/>
    </location>
</feature>
<evidence type="ECO:0000313" key="5">
    <source>
        <dbReference type="Proteomes" id="UP000621856"/>
    </source>
</evidence>